<evidence type="ECO:0000313" key="3">
    <source>
        <dbReference type="Proteomes" id="UP001161064"/>
    </source>
</evidence>
<dbReference type="Proteomes" id="UP001161064">
    <property type="component" value="Unassembled WGS sequence"/>
</dbReference>
<dbReference type="PANTHER" id="PTHR35535">
    <property type="entry name" value="HEAT SHOCK PROTEIN HSLJ"/>
    <property type="match status" value="1"/>
</dbReference>
<evidence type="ECO:0000313" key="2">
    <source>
        <dbReference type="EMBL" id="GIU66834.1"/>
    </source>
</evidence>
<sequence length="276" mass="29527">MGPNLIGVLHRMIAASLAISLWGGGTQAQEVNAPPKGAPAPVLSLDGEFVAQQLDGAELSRFQQAQRPRISFLDQNRIAGFSGCRAFSGRLIHGANGTTRLNVATNVEANCLGQLAKLDNLTLSSLKATRRLEALGDEVRLLGNHNKILMRLTVTSPRADQGLSLYGHTWVLTRMNGVEISKDSPKPTLAFQQNTLSGYSGCNHFSGFHTRQAGKSKIIVLTISQRACIAITGDPMELETTYLQALARVDVMALSDSTMTLSASQGGTVLVFAIAR</sequence>
<dbReference type="Pfam" id="PF03724">
    <property type="entry name" value="META"/>
    <property type="match status" value="2"/>
</dbReference>
<accession>A0ABQ4PVC4</accession>
<dbReference type="InterPro" id="IPR005184">
    <property type="entry name" value="DUF306_Meta_HslJ"/>
</dbReference>
<gene>
    <name evidence="2" type="ORF">PsB1_0988</name>
</gene>
<dbReference type="InterPro" id="IPR038670">
    <property type="entry name" value="HslJ-like_sf"/>
</dbReference>
<comment type="caution">
    <text evidence="2">The sequence shown here is derived from an EMBL/GenBank/DDBJ whole genome shotgun (WGS) entry which is preliminary data.</text>
</comment>
<proteinExistence type="predicted"/>
<dbReference type="PANTHER" id="PTHR35535:SF2">
    <property type="entry name" value="DUF306 DOMAIN-CONTAINING PROTEIN"/>
    <property type="match status" value="1"/>
</dbReference>
<reference evidence="2" key="1">
    <citation type="submission" date="2021-05" db="EMBL/GenBank/DDBJ databases">
        <authorList>
            <person name="Tanabe Y."/>
        </authorList>
    </citation>
    <scope>NUCLEOTIDE SEQUENCE</scope>
    <source>
        <strain evidence="2">BOTRYCO-1</strain>
    </source>
</reference>
<feature type="domain" description="DUF306" evidence="1">
    <location>
        <begin position="165"/>
        <end position="272"/>
    </location>
</feature>
<reference evidence="2" key="2">
    <citation type="journal article" date="2023" name="ISME Commun">
        <title>Characterization of a bloom-associated alphaproteobacterial lineage, 'Candidatus Phycosocius': insights into freshwater algal-bacterial interactions.</title>
        <authorList>
            <person name="Tanabe Y."/>
            <person name="Yamaguchi H."/>
            <person name="Yoshida M."/>
            <person name="Kai A."/>
            <person name="Okazaki Y."/>
        </authorList>
    </citation>
    <scope>NUCLEOTIDE SEQUENCE</scope>
    <source>
        <strain evidence="2">BOTRYCO-1</strain>
    </source>
</reference>
<name>A0ABQ4PVC4_9PROT</name>
<dbReference type="RefSeq" id="WP_284359483.1">
    <property type="nucleotide sequence ID" value="NZ_BPFZ01000005.1"/>
</dbReference>
<keyword evidence="3" id="KW-1185">Reference proteome</keyword>
<dbReference type="InterPro" id="IPR053147">
    <property type="entry name" value="Hsp_HslJ-like"/>
</dbReference>
<feature type="domain" description="DUF306" evidence="1">
    <location>
        <begin position="46"/>
        <end position="151"/>
    </location>
</feature>
<organism evidence="2 3">
    <name type="scientific">Candidatus Phycosocius spiralis</name>
    <dbReference type="NCBI Taxonomy" id="2815099"/>
    <lineage>
        <taxon>Bacteria</taxon>
        <taxon>Pseudomonadati</taxon>
        <taxon>Pseudomonadota</taxon>
        <taxon>Alphaproteobacteria</taxon>
        <taxon>Caulobacterales</taxon>
        <taxon>Caulobacterales incertae sedis</taxon>
        <taxon>Candidatus Phycosocius</taxon>
    </lineage>
</organism>
<dbReference type="Gene3D" id="2.40.128.270">
    <property type="match status" value="2"/>
</dbReference>
<protein>
    <recommendedName>
        <fullName evidence="1">DUF306 domain-containing protein</fullName>
    </recommendedName>
</protein>
<evidence type="ECO:0000259" key="1">
    <source>
        <dbReference type="Pfam" id="PF03724"/>
    </source>
</evidence>
<dbReference type="EMBL" id="BPFZ01000005">
    <property type="protein sequence ID" value="GIU66834.1"/>
    <property type="molecule type" value="Genomic_DNA"/>
</dbReference>